<dbReference type="AlphaFoldDB" id="A0A9N8S2T2"/>
<name>A0A9N8S2T2_9BURK</name>
<dbReference type="SUPFAM" id="SSF52833">
    <property type="entry name" value="Thioredoxin-like"/>
    <property type="match status" value="1"/>
</dbReference>
<organism evidence="1 2">
    <name type="scientific">Paraburkholderia saeva</name>
    <dbReference type="NCBI Taxonomy" id="2777537"/>
    <lineage>
        <taxon>Bacteria</taxon>
        <taxon>Pseudomonadati</taxon>
        <taxon>Pseudomonadota</taxon>
        <taxon>Betaproteobacteria</taxon>
        <taxon>Burkholderiales</taxon>
        <taxon>Burkholderiaceae</taxon>
        <taxon>Paraburkholderia</taxon>
    </lineage>
</organism>
<reference evidence="1" key="1">
    <citation type="submission" date="2021-04" db="EMBL/GenBank/DDBJ databases">
        <authorList>
            <person name="Vanwijnsberghe S."/>
        </authorList>
    </citation>
    <scope>NUCLEOTIDE SEQUENCE</scope>
    <source>
        <strain evidence="1">LMG 31841</strain>
    </source>
</reference>
<dbReference type="EMBL" id="CAJQZC010000016">
    <property type="protein sequence ID" value="CAG4925797.1"/>
    <property type="molecule type" value="Genomic_DNA"/>
</dbReference>
<dbReference type="Gene3D" id="3.40.30.10">
    <property type="entry name" value="Glutaredoxin"/>
    <property type="match status" value="1"/>
</dbReference>
<gene>
    <name evidence="1" type="ORF">LMG31841_05523</name>
</gene>
<accession>A0A9N8S2T2</accession>
<evidence type="ECO:0008006" key="3">
    <source>
        <dbReference type="Google" id="ProtNLM"/>
    </source>
</evidence>
<evidence type="ECO:0000313" key="2">
    <source>
        <dbReference type="Proteomes" id="UP000789704"/>
    </source>
</evidence>
<dbReference type="Gene3D" id="1.10.472.60">
    <property type="entry name" value="putative protein disulfide isomerase domain"/>
    <property type="match status" value="1"/>
</dbReference>
<proteinExistence type="predicted"/>
<evidence type="ECO:0000313" key="1">
    <source>
        <dbReference type="EMBL" id="CAG4925797.1"/>
    </source>
</evidence>
<dbReference type="InterPro" id="IPR036249">
    <property type="entry name" value="Thioredoxin-like_sf"/>
</dbReference>
<comment type="caution">
    <text evidence="1">The sequence shown here is derived from an EMBL/GenBank/DDBJ whole genome shotgun (WGS) entry which is preliminary data.</text>
</comment>
<protein>
    <recommendedName>
        <fullName evidence="3">DsbA family protein</fullName>
    </recommendedName>
</protein>
<sequence>MERRHKPPVAAARNRYMKREEDMKLIFVGDPMCSWCYGFGKEMAAVVESMPGLEVQIVVGGMGAGSTQVLDDAGKRFRLKHRARVEEVSGAEFNRDALIARENFVYDTEPVCRAVVAARIVAPACDPLKVFRAMQRVFYVDGLDTIDGKVLSRGKIQFRTSRLIRMLSGWLSLPRFPARNPGMMTKATGTIGAAIRSSMM</sequence>
<dbReference type="Proteomes" id="UP000789704">
    <property type="component" value="Unassembled WGS sequence"/>
</dbReference>
<keyword evidence="2" id="KW-1185">Reference proteome</keyword>